<dbReference type="AlphaFoldDB" id="A0A8E6B3I9"/>
<feature type="domain" description="DUF2344" evidence="1">
    <location>
        <begin position="5"/>
        <end position="173"/>
    </location>
</feature>
<dbReference type="NCBIfam" id="TIGR03936">
    <property type="entry name" value="sam_1_link_chp"/>
    <property type="match status" value="1"/>
</dbReference>
<protein>
    <submittedName>
        <fullName evidence="2">TIGR03936 family radical SAM-associated protein</fullName>
    </submittedName>
</protein>
<gene>
    <name evidence="2" type="ORF">KIH39_13490</name>
</gene>
<evidence type="ECO:0000313" key="3">
    <source>
        <dbReference type="Proteomes" id="UP000676194"/>
    </source>
</evidence>
<dbReference type="Proteomes" id="UP000676194">
    <property type="component" value="Chromosome"/>
</dbReference>
<evidence type="ECO:0000313" key="2">
    <source>
        <dbReference type="EMBL" id="QVL29883.1"/>
    </source>
</evidence>
<proteinExistence type="predicted"/>
<dbReference type="EMBL" id="CP074694">
    <property type="protein sequence ID" value="QVL29883.1"/>
    <property type="molecule type" value="Genomic_DNA"/>
</dbReference>
<dbReference type="RefSeq" id="WP_213493765.1">
    <property type="nucleotide sequence ID" value="NZ_CP074694.1"/>
</dbReference>
<accession>A0A8E6B3I9</accession>
<keyword evidence="3" id="KW-1185">Reference proteome</keyword>
<dbReference type="Pfam" id="PF10105">
    <property type="entry name" value="DUF2344"/>
    <property type="match status" value="1"/>
</dbReference>
<name>A0A8E6B3I9_9BACT</name>
<sequence length="257" mass="29280">MADDKTRFRFRKEAELRLLSHHDLARAVERLLRRAQLPFESTGGFHPHPRIVFPLSMPLGTIGLEEIVEIEWKTKIEPEEAVDVLRRHAPPGITFVSARRIPLKSTARCRRVEYQLPIPAEKLSLAEDCVRNFSTCSEIWVERIRPRHKRLDIFPFIDSIAIQNQKLQFSLWVTGNGTAKADEVCTALGLGELLESACWTRSRLEVFDELTPEEVARTPAITAREELLLDRPVHSQEEVLSSASLEWGASEDGPIVE</sequence>
<reference evidence="2" key="1">
    <citation type="submission" date="2021-05" db="EMBL/GenBank/DDBJ databases">
        <title>Complete genome sequence of the cellulolytic planctomycete Telmatocola sphagniphila SP2T and characterization of the first cellulase from planctomycetes.</title>
        <authorList>
            <person name="Rakitin A.L."/>
            <person name="Beletsky A.V."/>
            <person name="Naumoff D.G."/>
            <person name="Kulichevskaya I.S."/>
            <person name="Mardanov A.V."/>
            <person name="Ravin N.V."/>
            <person name="Dedysh S.N."/>
        </authorList>
    </citation>
    <scope>NUCLEOTIDE SEQUENCE</scope>
    <source>
        <strain evidence="2">SP2T</strain>
    </source>
</reference>
<dbReference type="InterPro" id="IPR018768">
    <property type="entry name" value="DUF2344"/>
</dbReference>
<organism evidence="2 3">
    <name type="scientific">Telmatocola sphagniphila</name>
    <dbReference type="NCBI Taxonomy" id="1123043"/>
    <lineage>
        <taxon>Bacteria</taxon>
        <taxon>Pseudomonadati</taxon>
        <taxon>Planctomycetota</taxon>
        <taxon>Planctomycetia</taxon>
        <taxon>Gemmatales</taxon>
        <taxon>Gemmataceae</taxon>
    </lineage>
</organism>
<evidence type="ECO:0000259" key="1">
    <source>
        <dbReference type="Pfam" id="PF10105"/>
    </source>
</evidence>
<dbReference type="KEGG" id="tsph:KIH39_13490"/>